<dbReference type="InterPro" id="IPR014721">
    <property type="entry name" value="Ribsml_uS5_D2-typ_fold_subgr"/>
</dbReference>
<keyword evidence="6" id="KW-1185">Reference proteome</keyword>
<dbReference type="InterPro" id="IPR006203">
    <property type="entry name" value="GHMP_knse_ATP-bd_CS"/>
</dbReference>
<dbReference type="PANTHER" id="PTHR43290:SF2">
    <property type="entry name" value="MEVALONATE KINASE"/>
    <property type="match status" value="1"/>
</dbReference>
<evidence type="ECO:0000256" key="3">
    <source>
        <dbReference type="ARBA" id="ARBA00022777"/>
    </source>
</evidence>
<sequence length="148" mass="16903">MQQSYTYSSPGKVIISGEHSVVYNKTALVMSIDLRTKINLKIVENQESKIEIKNEKYENIQIISKNLIINAIKNCEKWNIFDENNPKITHQYKIITYALILVAQQVIFSENTLKKLDFFLEKNSFLVNISSNLPISKGLGSSASFLTQ</sequence>
<evidence type="ECO:0000313" key="5">
    <source>
        <dbReference type="EMBL" id="EGR27444.1"/>
    </source>
</evidence>
<dbReference type="AlphaFoldDB" id="G0R542"/>
<dbReference type="GO" id="GO:0006696">
    <property type="term" value="P:ergosterol biosynthetic process"/>
    <property type="evidence" value="ECO:0007669"/>
    <property type="project" value="TreeGrafter"/>
</dbReference>
<proteinExistence type="predicted"/>
<gene>
    <name evidence="5" type="ORF">IMG5_196270</name>
</gene>
<dbReference type="SUPFAM" id="SSF54211">
    <property type="entry name" value="Ribosomal protein S5 domain 2-like"/>
    <property type="match status" value="1"/>
</dbReference>
<dbReference type="InterPro" id="IPR020568">
    <property type="entry name" value="Ribosomal_Su5_D2-typ_SF"/>
</dbReference>
<reference evidence="5 6" key="1">
    <citation type="submission" date="2011-07" db="EMBL/GenBank/DDBJ databases">
        <authorList>
            <person name="Coyne R."/>
            <person name="Brami D."/>
            <person name="Johnson J."/>
            <person name="Hostetler J."/>
            <person name="Hannick L."/>
            <person name="Clark T."/>
            <person name="Cassidy-Hanley D."/>
            <person name="Inman J."/>
        </authorList>
    </citation>
    <scope>NUCLEOTIDE SEQUENCE [LARGE SCALE GENOMIC DNA]</scope>
    <source>
        <strain evidence="5 6">G5</strain>
    </source>
</reference>
<organism evidence="5 6">
    <name type="scientific">Ichthyophthirius multifiliis</name>
    <name type="common">White spot disease agent</name>
    <name type="synonym">Ich</name>
    <dbReference type="NCBI Taxonomy" id="5932"/>
    <lineage>
        <taxon>Eukaryota</taxon>
        <taxon>Sar</taxon>
        <taxon>Alveolata</taxon>
        <taxon>Ciliophora</taxon>
        <taxon>Intramacronucleata</taxon>
        <taxon>Oligohymenophorea</taxon>
        <taxon>Hymenostomatida</taxon>
        <taxon>Ophryoglenina</taxon>
        <taxon>Ichthyophthirius</taxon>
    </lineage>
</organism>
<evidence type="ECO:0000313" key="6">
    <source>
        <dbReference type="Proteomes" id="UP000008983"/>
    </source>
</evidence>
<dbReference type="InterPro" id="IPR006205">
    <property type="entry name" value="Mev_gal_kin"/>
</dbReference>
<dbReference type="EMBL" id="GL984360">
    <property type="protein sequence ID" value="EGR27444.1"/>
    <property type="molecule type" value="Genomic_DNA"/>
</dbReference>
<dbReference type="RefSeq" id="XP_004024354.1">
    <property type="nucleotide sequence ID" value="XM_004024305.1"/>
</dbReference>
<accession>G0R542</accession>
<evidence type="ECO:0000256" key="1">
    <source>
        <dbReference type="ARBA" id="ARBA00022679"/>
    </source>
</evidence>
<keyword evidence="3 5" id="KW-0418">Kinase</keyword>
<protein>
    <submittedName>
        <fullName evidence="5">Mevalonate kinase, putative</fullName>
        <ecNumber evidence="5">2.7.1.36</ecNumber>
    </submittedName>
</protein>
<dbReference type="PANTHER" id="PTHR43290">
    <property type="entry name" value="MEVALONATE KINASE"/>
    <property type="match status" value="1"/>
</dbReference>
<dbReference type="InParanoid" id="G0R542"/>
<dbReference type="Proteomes" id="UP000008983">
    <property type="component" value="Unassembled WGS sequence"/>
</dbReference>
<dbReference type="GO" id="GO:0005829">
    <property type="term" value="C:cytosol"/>
    <property type="evidence" value="ECO:0007669"/>
    <property type="project" value="TreeGrafter"/>
</dbReference>
<evidence type="ECO:0000256" key="4">
    <source>
        <dbReference type="ARBA" id="ARBA00022840"/>
    </source>
</evidence>
<dbReference type="PRINTS" id="PR00959">
    <property type="entry name" value="MEVGALKINASE"/>
</dbReference>
<keyword evidence="2" id="KW-0547">Nucleotide-binding</keyword>
<dbReference type="PROSITE" id="PS00627">
    <property type="entry name" value="GHMP_KINASES_ATP"/>
    <property type="match status" value="1"/>
</dbReference>
<dbReference type="GO" id="GO:0005524">
    <property type="term" value="F:ATP binding"/>
    <property type="evidence" value="ECO:0007669"/>
    <property type="project" value="UniProtKB-KW"/>
</dbReference>
<dbReference type="EC" id="2.7.1.36" evidence="5"/>
<dbReference type="GO" id="GO:0019287">
    <property type="term" value="P:isopentenyl diphosphate biosynthetic process, mevalonate pathway"/>
    <property type="evidence" value="ECO:0007669"/>
    <property type="project" value="TreeGrafter"/>
</dbReference>
<keyword evidence="1 5" id="KW-0808">Transferase</keyword>
<dbReference type="GO" id="GO:0004496">
    <property type="term" value="F:mevalonate kinase activity"/>
    <property type="evidence" value="ECO:0007669"/>
    <property type="project" value="UniProtKB-EC"/>
</dbReference>
<dbReference type="OrthoDB" id="1652964at2759"/>
<keyword evidence="4" id="KW-0067">ATP-binding</keyword>
<dbReference type="STRING" id="857967.G0R542"/>
<evidence type="ECO:0000256" key="2">
    <source>
        <dbReference type="ARBA" id="ARBA00022741"/>
    </source>
</evidence>
<name>G0R542_ICHMU</name>
<dbReference type="Gene3D" id="3.30.230.10">
    <property type="match status" value="1"/>
</dbReference>
<dbReference type="GeneID" id="14903519"/>